<dbReference type="EMBL" id="SRLO01000427">
    <property type="protein sequence ID" value="TNN56498.1"/>
    <property type="molecule type" value="Genomic_DNA"/>
</dbReference>
<reference evidence="2 3" key="1">
    <citation type="submission" date="2019-03" db="EMBL/GenBank/DDBJ databases">
        <title>First draft genome of Liparis tanakae, snailfish: a comprehensive survey of snailfish specific genes.</title>
        <authorList>
            <person name="Kim W."/>
            <person name="Song I."/>
            <person name="Jeong J.-H."/>
            <person name="Kim D."/>
            <person name="Kim S."/>
            <person name="Ryu S."/>
            <person name="Song J.Y."/>
            <person name="Lee S.K."/>
        </authorList>
    </citation>
    <scope>NUCLEOTIDE SEQUENCE [LARGE SCALE GENOMIC DNA]</scope>
    <source>
        <tissue evidence="2">Muscle</tissue>
    </source>
</reference>
<comment type="caution">
    <text evidence="2">The sequence shown here is derived from an EMBL/GenBank/DDBJ whole genome shotgun (WGS) entry which is preliminary data.</text>
</comment>
<feature type="region of interest" description="Disordered" evidence="1">
    <location>
        <begin position="1"/>
        <end position="42"/>
    </location>
</feature>
<organism evidence="2 3">
    <name type="scientific">Liparis tanakae</name>
    <name type="common">Tanaka's snailfish</name>
    <dbReference type="NCBI Taxonomy" id="230148"/>
    <lineage>
        <taxon>Eukaryota</taxon>
        <taxon>Metazoa</taxon>
        <taxon>Chordata</taxon>
        <taxon>Craniata</taxon>
        <taxon>Vertebrata</taxon>
        <taxon>Euteleostomi</taxon>
        <taxon>Actinopterygii</taxon>
        <taxon>Neopterygii</taxon>
        <taxon>Teleostei</taxon>
        <taxon>Neoteleostei</taxon>
        <taxon>Acanthomorphata</taxon>
        <taxon>Eupercaria</taxon>
        <taxon>Perciformes</taxon>
        <taxon>Cottioidei</taxon>
        <taxon>Cottales</taxon>
        <taxon>Liparidae</taxon>
        <taxon>Liparis</taxon>
    </lineage>
</organism>
<sequence>MVLRSASVCQSGSLRARAKANPKGLAEHPNPEPNYRPSHMIPSNKLSHIPKTPVSFSPPYFCMALMALMQTSYPEAGIQRQGTFSLTWGRDPVSQLRPRGFSPLSLLSDGLTYNVLCCRPDGVLIEEIIKRKEN</sequence>
<proteinExistence type="predicted"/>
<evidence type="ECO:0000256" key="1">
    <source>
        <dbReference type="SAM" id="MobiDB-lite"/>
    </source>
</evidence>
<keyword evidence="3" id="KW-1185">Reference proteome</keyword>
<accession>A0A4Z2GS58</accession>
<evidence type="ECO:0000313" key="2">
    <source>
        <dbReference type="EMBL" id="TNN56498.1"/>
    </source>
</evidence>
<evidence type="ECO:0000313" key="3">
    <source>
        <dbReference type="Proteomes" id="UP000314294"/>
    </source>
</evidence>
<dbReference type="Proteomes" id="UP000314294">
    <property type="component" value="Unassembled WGS sequence"/>
</dbReference>
<name>A0A4Z2GS58_9TELE</name>
<gene>
    <name evidence="2" type="ORF">EYF80_033295</name>
</gene>
<dbReference type="AlphaFoldDB" id="A0A4Z2GS58"/>
<protein>
    <submittedName>
        <fullName evidence="2">Uncharacterized protein</fullName>
    </submittedName>
</protein>